<evidence type="ECO:0000259" key="5">
    <source>
        <dbReference type="Pfam" id="PF01370"/>
    </source>
</evidence>
<dbReference type="InterPro" id="IPR001509">
    <property type="entry name" value="Epimerase_deHydtase"/>
</dbReference>
<keyword evidence="3" id="KW-0520">NAD</keyword>
<dbReference type="SUPFAM" id="SSF51735">
    <property type="entry name" value="NAD(P)-binding Rossmann-fold domains"/>
    <property type="match status" value="1"/>
</dbReference>
<evidence type="ECO:0000256" key="1">
    <source>
        <dbReference type="ARBA" id="ARBA00001911"/>
    </source>
</evidence>
<keyword evidence="4" id="KW-0456">Lyase</keyword>
<dbReference type="PANTHER" id="PTHR43078:SF6">
    <property type="entry name" value="UDP-GLUCURONIC ACID DECARBOXYLASE 1"/>
    <property type="match status" value="1"/>
</dbReference>
<dbReference type="EMBL" id="PFEC01000088">
    <property type="protein sequence ID" value="PJE61283.1"/>
    <property type="molecule type" value="Genomic_DNA"/>
</dbReference>
<dbReference type="GO" id="GO:0005737">
    <property type="term" value="C:cytoplasm"/>
    <property type="evidence" value="ECO:0007669"/>
    <property type="project" value="TreeGrafter"/>
</dbReference>
<gene>
    <name evidence="6" type="ORF">COU87_05360</name>
</gene>
<sequence length="343" mass="38773">MRSLQNFMTPFYKNVSIINPLKLRKKTILITGCTGLIGANLVSFLEYLSEKHDLQLSIIGVSLSKEPSWMPCSPVIQYIQEDLAVDQSKTLSHYFDYFIHAATYAQPKKSLDFPQKTISLNTNTLINILNKSKRDNARVLYISSSEIYGETNVKNPSLETDFGSVNTLSDRAIYAESKRLAESICYLYHDSLTIKIARVQHCYGPGIKKNDKRVYSEFIKQAQSTGEITMMDEGTAIRTFCFISDTIEMLLNCMLSGRESVYNIAGRGATTIFELAQEIAAINSATFKGYRETNQEAEGTPAISLINNRRYIKEFKKRSFITLSEGLQATSNWVNNLGYLRET</sequence>
<dbReference type="Gene3D" id="3.40.50.720">
    <property type="entry name" value="NAD(P)-binding Rossmann-like Domain"/>
    <property type="match status" value="1"/>
</dbReference>
<name>A0A2M8KMY7_9BACT</name>
<evidence type="ECO:0000313" key="7">
    <source>
        <dbReference type="Proteomes" id="UP000230222"/>
    </source>
</evidence>
<dbReference type="PANTHER" id="PTHR43078">
    <property type="entry name" value="UDP-GLUCURONIC ACID DECARBOXYLASE-RELATED"/>
    <property type="match status" value="1"/>
</dbReference>
<dbReference type="InterPro" id="IPR044516">
    <property type="entry name" value="UXS-like"/>
</dbReference>
<organism evidence="6 7">
    <name type="scientific">Candidatus Roizmanbacteria bacterium CG10_big_fil_rev_8_21_14_0_10_39_12</name>
    <dbReference type="NCBI Taxonomy" id="1974852"/>
    <lineage>
        <taxon>Bacteria</taxon>
        <taxon>Candidatus Roizmaniibacteriota</taxon>
    </lineage>
</organism>
<evidence type="ECO:0000256" key="2">
    <source>
        <dbReference type="ARBA" id="ARBA00022793"/>
    </source>
</evidence>
<dbReference type="Pfam" id="PF01370">
    <property type="entry name" value="Epimerase"/>
    <property type="match status" value="1"/>
</dbReference>
<accession>A0A2M8KMY7</accession>
<dbReference type="Proteomes" id="UP000230222">
    <property type="component" value="Unassembled WGS sequence"/>
</dbReference>
<keyword evidence="2" id="KW-0210">Decarboxylase</keyword>
<dbReference type="GO" id="GO:0042732">
    <property type="term" value="P:D-xylose metabolic process"/>
    <property type="evidence" value="ECO:0007669"/>
    <property type="project" value="InterPro"/>
</dbReference>
<evidence type="ECO:0000256" key="4">
    <source>
        <dbReference type="ARBA" id="ARBA00023239"/>
    </source>
</evidence>
<proteinExistence type="predicted"/>
<comment type="cofactor">
    <cofactor evidence="1">
        <name>NAD(+)</name>
        <dbReference type="ChEBI" id="CHEBI:57540"/>
    </cofactor>
</comment>
<dbReference type="GO" id="GO:0048040">
    <property type="term" value="F:UDP-glucuronate decarboxylase activity"/>
    <property type="evidence" value="ECO:0007669"/>
    <property type="project" value="TreeGrafter"/>
</dbReference>
<evidence type="ECO:0000313" key="6">
    <source>
        <dbReference type="EMBL" id="PJE61283.1"/>
    </source>
</evidence>
<dbReference type="AlphaFoldDB" id="A0A2M8KMY7"/>
<reference evidence="7" key="1">
    <citation type="submission" date="2017-09" db="EMBL/GenBank/DDBJ databases">
        <title>Depth-based differentiation of microbial function through sediment-hosted aquifers and enrichment of novel symbionts in the deep terrestrial subsurface.</title>
        <authorList>
            <person name="Probst A.J."/>
            <person name="Ladd B."/>
            <person name="Jarett J.K."/>
            <person name="Geller-Mcgrath D.E."/>
            <person name="Sieber C.M.K."/>
            <person name="Emerson J.B."/>
            <person name="Anantharaman K."/>
            <person name="Thomas B.C."/>
            <person name="Malmstrom R."/>
            <person name="Stieglmeier M."/>
            <person name="Klingl A."/>
            <person name="Woyke T."/>
            <person name="Ryan C.M."/>
            <person name="Banfield J.F."/>
        </authorList>
    </citation>
    <scope>NUCLEOTIDE SEQUENCE [LARGE SCALE GENOMIC DNA]</scope>
</reference>
<feature type="domain" description="NAD-dependent epimerase/dehydratase" evidence="5">
    <location>
        <begin position="28"/>
        <end position="265"/>
    </location>
</feature>
<evidence type="ECO:0000256" key="3">
    <source>
        <dbReference type="ARBA" id="ARBA00023027"/>
    </source>
</evidence>
<protein>
    <recommendedName>
        <fullName evidence="5">NAD-dependent epimerase/dehydratase domain-containing protein</fullName>
    </recommendedName>
</protein>
<comment type="caution">
    <text evidence="6">The sequence shown here is derived from an EMBL/GenBank/DDBJ whole genome shotgun (WGS) entry which is preliminary data.</text>
</comment>
<dbReference type="GO" id="GO:0070403">
    <property type="term" value="F:NAD+ binding"/>
    <property type="evidence" value="ECO:0007669"/>
    <property type="project" value="InterPro"/>
</dbReference>
<dbReference type="InterPro" id="IPR036291">
    <property type="entry name" value="NAD(P)-bd_dom_sf"/>
</dbReference>